<feature type="non-terminal residue" evidence="1">
    <location>
        <position position="69"/>
    </location>
</feature>
<name>A0A1A8A4Y7_NOTFU</name>
<dbReference type="AlphaFoldDB" id="A0A1A8A4Y7"/>
<organism evidence="1">
    <name type="scientific">Nothobranchius furzeri</name>
    <name type="common">Turquoise killifish</name>
    <dbReference type="NCBI Taxonomy" id="105023"/>
    <lineage>
        <taxon>Eukaryota</taxon>
        <taxon>Metazoa</taxon>
        <taxon>Chordata</taxon>
        <taxon>Craniata</taxon>
        <taxon>Vertebrata</taxon>
        <taxon>Euteleostomi</taxon>
        <taxon>Actinopterygii</taxon>
        <taxon>Neopterygii</taxon>
        <taxon>Teleostei</taxon>
        <taxon>Neoteleostei</taxon>
        <taxon>Acanthomorphata</taxon>
        <taxon>Ovalentaria</taxon>
        <taxon>Atherinomorphae</taxon>
        <taxon>Cyprinodontiformes</taxon>
        <taxon>Nothobranchiidae</taxon>
        <taxon>Nothobranchius</taxon>
    </lineage>
</organism>
<protein>
    <submittedName>
        <fullName evidence="1">Chondroitin sulfate proteoglycan 4</fullName>
    </submittedName>
</protein>
<reference evidence="1" key="1">
    <citation type="submission" date="2016-05" db="EMBL/GenBank/DDBJ databases">
        <authorList>
            <person name="Lavstsen T."/>
            <person name="Jespersen J.S."/>
        </authorList>
    </citation>
    <scope>NUCLEOTIDE SEQUENCE</scope>
    <source>
        <tissue evidence="1">Brain</tissue>
    </source>
</reference>
<proteinExistence type="predicted"/>
<accession>A0A1A8A4Y7</accession>
<dbReference type="Pfam" id="PF16184">
    <property type="entry name" value="Cadherin_3"/>
    <property type="match status" value="1"/>
</dbReference>
<sequence>PTLGSLQLSDQQLAEDDTFTQKNILDNAITYSIQTERAVSHHDQFQFRVFAESQYSPIYTFSISILSRP</sequence>
<evidence type="ECO:0000313" key="1">
    <source>
        <dbReference type="EMBL" id="SBP49738.1"/>
    </source>
</evidence>
<gene>
    <name evidence="1" type="primary">CSPG4</name>
</gene>
<dbReference type="EMBL" id="HADY01011253">
    <property type="protein sequence ID" value="SBP49738.1"/>
    <property type="molecule type" value="Transcribed_RNA"/>
</dbReference>
<reference evidence="1" key="2">
    <citation type="submission" date="2016-06" db="EMBL/GenBank/DDBJ databases">
        <title>The genome of a short-lived fish provides insights into sex chromosome evolution and the genetic control of aging.</title>
        <authorList>
            <person name="Reichwald K."/>
            <person name="Felder M."/>
            <person name="Petzold A."/>
            <person name="Koch P."/>
            <person name="Groth M."/>
            <person name="Platzer M."/>
        </authorList>
    </citation>
    <scope>NUCLEOTIDE SEQUENCE</scope>
    <source>
        <tissue evidence="1">Brain</tissue>
    </source>
</reference>
<feature type="non-terminal residue" evidence="1">
    <location>
        <position position="1"/>
    </location>
</feature>